<evidence type="ECO:0000256" key="1">
    <source>
        <dbReference type="SAM" id="Phobius"/>
    </source>
</evidence>
<dbReference type="Proteomes" id="UP000016412">
    <property type="component" value="Unassembled WGS sequence"/>
</dbReference>
<dbReference type="InterPro" id="IPR011990">
    <property type="entry name" value="TPR-like_helical_dom_sf"/>
</dbReference>
<dbReference type="EMBL" id="AUZJ01000020">
    <property type="protein sequence ID" value="ERF60952.1"/>
    <property type="molecule type" value="Genomic_DNA"/>
</dbReference>
<sequence>MNTGVDMIEKKFEKATAGERLSQFMLRHRMPIIVSLAVVIAAIVVYGISAAVVSSSRAKGISFVDTVEYELTNDSASLSDAEIESKRSDAMTKLTPYLAKGGVVGVRANMIAAGIAYGRKDYAAAKSYWTAAAAKGAKSYTAPLAYYNMAVCDENIGNLADAAASYGKAADVKDFPLASHARFSEARTYEALGDYKKASESYAKLSAGALGDVWTNLAETRLIALKTEGKTE</sequence>
<keyword evidence="1" id="KW-0472">Membrane</keyword>
<comment type="caution">
    <text evidence="2">The sequence shown here is derived from an EMBL/GenBank/DDBJ whole genome shotgun (WGS) entry which is preliminary data.</text>
</comment>
<gene>
    <name evidence="2" type="ORF">HMPREF1325_1232</name>
</gene>
<keyword evidence="1" id="KW-0812">Transmembrane</keyword>
<evidence type="ECO:0000313" key="2">
    <source>
        <dbReference type="EMBL" id="ERF60952.1"/>
    </source>
</evidence>
<organism evidence="2 3">
    <name type="scientific">Treponema socranskii subsp. socranskii VPI DR56BR1116 = ATCC 35536</name>
    <dbReference type="NCBI Taxonomy" id="1125725"/>
    <lineage>
        <taxon>Bacteria</taxon>
        <taxon>Pseudomonadati</taxon>
        <taxon>Spirochaetota</taxon>
        <taxon>Spirochaetia</taxon>
        <taxon>Spirochaetales</taxon>
        <taxon>Treponemataceae</taxon>
        <taxon>Treponema</taxon>
    </lineage>
</organism>
<name>U1F9Z7_TRESO</name>
<feature type="transmembrane region" description="Helical" evidence="1">
    <location>
        <begin position="32"/>
        <end position="53"/>
    </location>
</feature>
<reference evidence="2 3" key="1">
    <citation type="submission" date="2013-08" db="EMBL/GenBank/DDBJ databases">
        <authorList>
            <person name="Durkin A.S."/>
            <person name="Haft D.R."/>
            <person name="McCorrison J."/>
            <person name="Torralba M."/>
            <person name="Gillis M."/>
            <person name="Haft D.H."/>
            <person name="Methe B."/>
            <person name="Sutton G."/>
            <person name="Nelson K.E."/>
        </authorList>
    </citation>
    <scope>NUCLEOTIDE SEQUENCE [LARGE SCALE GENOMIC DNA]</scope>
    <source>
        <strain evidence="2 3">VPI DR56BR1116</strain>
    </source>
</reference>
<dbReference type="Gene3D" id="1.25.40.10">
    <property type="entry name" value="Tetratricopeptide repeat domain"/>
    <property type="match status" value="1"/>
</dbReference>
<dbReference type="SUPFAM" id="SSF48452">
    <property type="entry name" value="TPR-like"/>
    <property type="match status" value="1"/>
</dbReference>
<evidence type="ECO:0008006" key="4">
    <source>
        <dbReference type="Google" id="ProtNLM"/>
    </source>
</evidence>
<dbReference type="eggNOG" id="COG1729">
    <property type="taxonomic scope" value="Bacteria"/>
</dbReference>
<dbReference type="AlphaFoldDB" id="U1F9Z7"/>
<dbReference type="PATRIC" id="fig|1125725.3.peg.1007"/>
<proteinExistence type="predicted"/>
<evidence type="ECO:0000313" key="3">
    <source>
        <dbReference type="Proteomes" id="UP000016412"/>
    </source>
</evidence>
<accession>U1F9Z7</accession>
<dbReference type="STRING" id="1125725.HMPREF1325_1232"/>
<keyword evidence="1" id="KW-1133">Transmembrane helix</keyword>
<protein>
    <recommendedName>
        <fullName evidence="4">Tetratricopeptide repeat protein</fullName>
    </recommendedName>
</protein>